<reference evidence="2" key="1">
    <citation type="submission" date="2022-11" db="EMBL/GenBank/DDBJ databases">
        <authorList>
            <person name="Hyden B.L."/>
            <person name="Feng K."/>
            <person name="Yates T."/>
            <person name="Jawdy S."/>
            <person name="Smart L.B."/>
            <person name="Muchero W."/>
        </authorList>
    </citation>
    <scope>NUCLEOTIDE SEQUENCE</scope>
    <source>
        <tissue evidence="2">Shoot tip</tissue>
    </source>
</reference>
<evidence type="ECO:0000256" key="1">
    <source>
        <dbReference type="SAM" id="MobiDB-lite"/>
    </source>
</evidence>
<name>A0A9Q0V2I2_SALPP</name>
<organism evidence="2 3">
    <name type="scientific">Salix purpurea</name>
    <name type="common">Purple osier willow</name>
    <dbReference type="NCBI Taxonomy" id="77065"/>
    <lineage>
        <taxon>Eukaryota</taxon>
        <taxon>Viridiplantae</taxon>
        <taxon>Streptophyta</taxon>
        <taxon>Embryophyta</taxon>
        <taxon>Tracheophyta</taxon>
        <taxon>Spermatophyta</taxon>
        <taxon>Magnoliopsida</taxon>
        <taxon>eudicotyledons</taxon>
        <taxon>Gunneridae</taxon>
        <taxon>Pentapetalae</taxon>
        <taxon>rosids</taxon>
        <taxon>fabids</taxon>
        <taxon>Malpighiales</taxon>
        <taxon>Salicaceae</taxon>
        <taxon>Saliceae</taxon>
        <taxon>Salix</taxon>
    </lineage>
</organism>
<comment type="caution">
    <text evidence="2">The sequence shown here is derived from an EMBL/GenBank/DDBJ whole genome shotgun (WGS) entry which is preliminary data.</text>
</comment>
<sequence length="205" mass="20028">MHWPAPRGGRAGLRGSSPSPLPACPARAGLDAGPGTLCASGAERLPAGVGTPLPLGPCTRGGLASHARRPGMLASRRAGTPCLEGAGTLARAGGCYARAAWAGTLCPGRVPVCSRRAAYAKPRGAAHSPAGAGAPPPRGSARLLAGPYAAAVGAARLLARGAATPCPGAARRHACQGGSLMRFRAAPASRGPSCLAAPQSAISCP</sequence>
<gene>
    <name evidence="2" type="ORF">OIU79_000601</name>
</gene>
<dbReference type="AlphaFoldDB" id="A0A9Q0V2I2"/>
<reference evidence="2" key="2">
    <citation type="journal article" date="2023" name="Int. J. Mol. Sci.">
        <title>De Novo Assembly and Annotation of 11 Diverse Shrub Willow (Salix) Genomes Reveals Novel Gene Organization in Sex-Linked Regions.</title>
        <authorList>
            <person name="Hyden B."/>
            <person name="Feng K."/>
            <person name="Yates T.B."/>
            <person name="Jawdy S."/>
            <person name="Cereghino C."/>
            <person name="Smart L.B."/>
            <person name="Muchero W."/>
        </authorList>
    </citation>
    <scope>NUCLEOTIDE SEQUENCE</scope>
    <source>
        <tissue evidence="2">Shoot tip</tissue>
    </source>
</reference>
<dbReference type="Proteomes" id="UP001151532">
    <property type="component" value="Chromosome 7"/>
</dbReference>
<accession>A0A9Q0V2I2</accession>
<evidence type="ECO:0000313" key="2">
    <source>
        <dbReference type="EMBL" id="KAJ6740511.1"/>
    </source>
</evidence>
<feature type="compositionally biased region" description="Low complexity" evidence="1">
    <location>
        <begin position="1"/>
        <end position="18"/>
    </location>
</feature>
<protein>
    <submittedName>
        <fullName evidence="2">Uncharacterized protein</fullName>
    </submittedName>
</protein>
<evidence type="ECO:0000313" key="3">
    <source>
        <dbReference type="Proteomes" id="UP001151532"/>
    </source>
</evidence>
<proteinExistence type="predicted"/>
<dbReference type="EMBL" id="JAPFFK010000010">
    <property type="protein sequence ID" value="KAJ6740511.1"/>
    <property type="molecule type" value="Genomic_DNA"/>
</dbReference>
<keyword evidence="3" id="KW-1185">Reference proteome</keyword>
<feature type="region of interest" description="Disordered" evidence="1">
    <location>
        <begin position="1"/>
        <end position="26"/>
    </location>
</feature>